<dbReference type="PATRIC" id="fig|1114963.3.peg.3988"/>
<evidence type="ECO:0000259" key="1">
    <source>
        <dbReference type="Pfam" id="PF07007"/>
    </source>
</evidence>
<comment type="caution">
    <text evidence="2">The sequence shown here is derived from an EMBL/GenBank/DDBJ whole genome shotgun (WGS) entry which is preliminary data.</text>
</comment>
<dbReference type="Proteomes" id="UP000052268">
    <property type="component" value="Unassembled WGS sequence"/>
</dbReference>
<protein>
    <recommendedName>
        <fullName evidence="1">Lysozyme inhibitor LprI-like N-terminal domain-containing protein</fullName>
    </recommendedName>
</protein>
<proteinExistence type="predicted"/>
<keyword evidence="3" id="KW-1185">Reference proteome</keyword>
<sequence length="143" mass="15192">MLLAASILPAPLAATPSKQPATYDAGWLTWCINARGGTTLADARCYVEHREALVARQGVLLKKIEATLSIKGPDGTDYAKAARALSASQKAWEAFMSADCDLVDNVSGFYGTAVGLAGEDCLITHYLARNAALASLQQDYLDQ</sequence>
<dbReference type="AlphaFoldDB" id="A0A0J7XL30"/>
<dbReference type="InterPro" id="IPR009739">
    <property type="entry name" value="LprI-like_N"/>
</dbReference>
<feature type="domain" description="Lysozyme inhibitor LprI-like N-terminal" evidence="1">
    <location>
        <begin position="37"/>
        <end position="133"/>
    </location>
</feature>
<dbReference type="Pfam" id="PF07007">
    <property type="entry name" value="LprI"/>
    <property type="match status" value="1"/>
</dbReference>
<reference evidence="2 3" key="1">
    <citation type="journal article" date="2015" name="G3 (Bethesda)">
        <title>Insights into Ongoing Evolution of the Hexachlorocyclohexane Catabolic Pathway from Comparative Genomics of Ten Sphingomonadaceae Strains.</title>
        <authorList>
            <person name="Pearce S.L."/>
            <person name="Oakeshott J.G."/>
            <person name="Pandey G."/>
        </authorList>
    </citation>
    <scope>NUCLEOTIDE SEQUENCE [LARGE SCALE GENOMIC DNA]</scope>
    <source>
        <strain evidence="2 3">LL02</strain>
    </source>
</reference>
<gene>
    <name evidence="2" type="ORF">V474_01890</name>
</gene>
<organism evidence="2 3">
    <name type="scientific">Novosphingobium barchaimii LL02</name>
    <dbReference type="NCBI Taxonomy" id="1114963"/>
    <lineage>
        <taxon>Bacteria</taxon>
        <taxon>Pseudomonadati</taxon>
        <taxon>Pseudomonadota</taxon>
        <taxon>Alphaproteobacteria</taxon>
        <taxon>Sphingomonadales</taxon>
        <taxon>Sphingomonadaceae</taxon>
        <taxon>Novosphingobium</taxon>
    </lineage>
</organism>
<name>A0A0J7XL30_9SPHN</name>
<accession>A0A0J7XL30</accession>
<dbReference type="Gene3D" id="1.20.1270.180">
    <property type="match status" value="1"/>
</dbReference>
<dbReference type="EMBL" id="JACU01000010">
    <property type="protein sequence ID" value="KMS51813.1"/>
    <property type="molecule type" value="Genomic_DNA"/>
</dbReference>
<evidence type="ECO:0000313" key="2">
    <source>
        <dbReference type="EMBL" id="KMS51813.1"/>
    </source>
</evidence>
<evidence type="ECO:0000313" key="3">
    <source>
        <dbReference type="Proteomes" id="UP000052268"/>
    </source>
</evidence>